<dbReference type="RefSeq" id="WP_123692368.1">
    <property type="nucleotide sequence ID" value="NZ_AP019700.1"/>
</dbReference>
<dbReference type="AlphaFoldDB" id="A0A3N1KZ50"/>
<reference evidence="1 2" key="1">
    <citation type="submission" date="2018-11" db="EMBL/GenBank/DDBJ databases">
        <title>Genomic Encyclopedia of Type Strains, Phase IV (KMG-IV): sequencing the most valuable type-strain genomes for metagenomic binning, comparative biology and taxonomic classification.</title>
        <authorList>
            <person name="Goeker M."/>
        </authorList>
    </citation>
    <scope>NUCLEOTIDE SEQUENCE [LARGE SCALE GENOMIC DNA]</scope>
    <source>
        <strain evidence="1 2">DSM 5900</strain>
    </source>
</reference>
<evidence type="ECO:0000313" key="1">
    <source>
        <dbReference type="EMBL" id="ROP84437.1"/>
    </source>
</evidence>
<keyword evidence="2" id="KW-1185">Reference proteome</keyword>
<name>A0A3N1KZ50_9PROT</name>
<protein>
    <recommendedName>
        <fullName evidence="3">Sulfotransferase family protein</fullName>
    </recommendedName>
</protein>
<dbReference type="InterPro" id="IPR040632">
    <property type="entry name" value="Sulfotransfer_4"/>
</dbReference>
<evidence type="ECO:0008006" key="3">
    <source>
        <dbReference type="Google" id="ProtNLM"/>
    </source>
</evidence>
<dbReference type="OrthoDB" id="9777890at2"/>
<organism evidence="1 2">
    <name type="scientific">Stella humosa</name>
    <dbReference type="NCBI Taxonomy" id="94"/>
    <lineage>
        <taxon>Bacteria</taxon>
        <taxon>Pseudomonadati</taxon>
        <taxon>Pseudomonadota</taxon>
        <taxon>Alphaproteobacteria</taxon>
        <taxon>Rhodospirillales</taxon>
        <taxon>Stellaceae</taxon>
        <taxon>Stella</taxon>
    </lineage>
</organism>
<sequence length="263" mass="30137">MVANYLPADHPADAPPRFRLFGIGLGKTGTISLCGIFGSHFRSTHEPEWRQIIRLGLHPDANRFGDFFSSPPLQNLVAGWGWEMNSSTLNYHLLPLIRRVHPDARFVLTVRDPVSWVASICRHESTRPRRTHWDWWELRRIRFRPDLYRHGEADAGLARLGLFSLEGYLRWYARHNRRALELLPAETLLVTAMDRLSQPAELERLADFAGVAPDRLARERSHMHVSDTPFDLFDVVDRGVVEAAAELHCGPVWRALRMRAGLG</sequence>
<evidence type="ECO:0000313" key="2">
    <source>
        <dbReference type="Proteomes" id="UP000278222"/>
    </source>
</evidence>
<dbReference type="Proteomes" id="UP000278222">
    <property type="component" value="Unassembled WGS sequence"/>
</dbReference>
<accession>A0A3N1KZ50</accession>
<dbReference type="Gene3D" id="3.40.50.300">
    <property type="entry name" value="P-loop containing nucleotide triphosphate hydrolases"/>
    <property type="match status" value="1"/>
</dbReference>
<gene>
    <name evidence="1" type="ORF">EDC65_3789</name>
</gene>
<dbReference type="EMBL" id="RJKX01000015">
    <property type="protein sequence ID" value="ROP84437.1"/>
    <property type="molecule type" value="Genomic_DNA"/>
</dbReference>
<dbReference type="InterPro" id="IPR027417">
    <property type="entry name" value="P-loop_NTPase"/>
</dbReference>
<proteinExistence type="predicted"/>
<comment type="caution">
    <text evidence="1">The sequence shown here is derived from an EMBL/GenBank/DDBJ whole genome shotgun (WGS) entry which is preliminary data.</text>
</comment>
<dbReference type="SUPFAM" id="SSF52540">
    <property type="entry name" value="P-loop containing nucleoside triphosphate hydrolases"/>
    <property type="match status" value="1"/>
</dbReference>
<dbReference type="Pfam" id="PF17784">
    <property type="entry name" value="Sulfotransfer_4"/>
    <property type="match status" value="1"/>
</dbReference>